<protein>
    <recommendedName>
        <fullName evidence="1">MAM domain-containing protein</fullName>
    </recommendedName>
</protein>
<reference evidence="2 3" key="1">
    <citation type="journal article" date="2019" name="Sci. Rep.">
        <title>Orb-weaving spider Araneus ventricosus genome elucidates the spidroin gene catalogue.</title>
        <authorList>
            <person name="Kono N."/>
            <person name="Nakamura H."/>
            <person name="Ohtoshi R."/>
            <person name="Moran D.A.P."/>
            <person name="Shinohara A."/>
            <person name="Yoshida Y."/>
            <person name="Fujiwara M."/>
            <person name="Mori M."/>
            <person name="Tomita M."/>
            <person name="Arakawa K."/>
        </authorList>
    </citation>
    <scope>NUCLEOTIDE SEQUENCE [LARGE SCALE GENOMIC DNA]</scope>
</reference>
<dbReference type="InterPro" id="IPR013320">
    <property type="entry name" value="ConA-like_dom_sf"/>
</dbReference>
<evidence type="ECO:0000259" key="1">
    <source>
        <dbReference type="PROSITE" id="PS50060"/>
    </source>
</evidence>
<accession>A0A4Y2F1J8</accession>
<dbReference type="Gene3D" id="2.60.120.200">
    <property type="match status" value="1"/>
</dbReference>
<dbReference type="InterPro" id="IPR051560">
    <property type="entry name" value="MAM_domain-containing"/>
</dbReference>
<feature type="domain" description="MAM" evidence="1">
    <location>
        <begin position="69"/>
        <end position="214"/>
    </location>
</feature>
<evidence type="ECO:0000313" key="2">
    <source>
        <dbReference type="EMBL" id="GBM34389.1"/>
    </source>
</evidence>
<gene>
    <name evidence="2" type="ORF">AVEN_124084_1</name>
</gene>
<name>A0A4Y2F1J8_ARAVE</name>
<dbReference type="SMART" id="SM00137">
    <property type="entry name" value="MAM"/>
    <property type="match status" value="1"/>
</dbReference>
<dbReference type="AlphaFoldDB" id="A0A4Y2F1J8"/>
<dbReference type="Pfam" id="PF00629">
    <property type="entry name" value="MAM"/>
    <property type="match status" value="1"/>
</dbReference>
<sequence>MLYHLYYLMLICFFGLLEKKVTRRDEKSYLTFLLLVQEVSATDFLRMKAFFAVGILSLTATLIVAEQSYSCDFERDTCGFTNEEGRLSNWERVETELGGRKGSYMQVLTNSTEKHIARMVTPYFEHHEEAPGCLVFDYYVNGNGVKGFSVEQEHDYGITTIWLRVGRGSGWQKEQVGVEVDESTRFFFTAKLDPSLDEESTVAVDNVVLRISKC</sequence>
<dbReference type="EMBL" id="BGPR01000759">
    <property type="protein sequence ID" value="GBM34389.1"/>
    <property type="molecule type" value="Genomic_DNA"/>
</dbReference>
<dbReference type="PROSITE" id="PS50060">
    <property type="entry name" value="MAM_2"/>
    <property type="match status" value="1"/>
</dbReference>
<organism evidence="2 3">
    <name type="scientific">Araneus ventricosus</name>
    <name type="common">Orbweaver spider</name>
    <name type="synonym">Epeira ventricosa</name>
    <dbReference type="NCBI Taxonomy" id="182803"/>
    <lineage>
        <taxon>Eukaryota</taxon>
        <taxon>Metazoa</taxon>
        <taxon>Ecdysozoa</taxon>
        <taxon>Arthropoda</taxon>
        <taxon>Chelicerata</taxon>
        <taxon>Arachnida</taxon>
        <taxon>Araneae</taxon>
        <taxon>Araneomorphae</taxon>
        <taxon>Entelegynae</taxon>
        <taxon>Araneoidea</taxon>
        <taxon>Araneidae</taxon>
        <taxon>Araneus</taxon>
    </lineage>
</organism>
<dbReference type="InterPro" id="IPR000998">
    <property type="entry name" value="MAM_dom"/>
</dbReference>
<dbReference type="SUPFAM" id="SSF49899">
    <property type="entry name" value="Concanavalin A-like lectins/glucanases"/>
    <property type="match status" value="1"/>
</dbReference>
<dbReference type="OrthoDB" id="8847287at2759"/>
<dbReference type="GO" id="GO:0016020">
    <property type="term" value="C:membrane"/>
    <property type="evidence" value="ECO:0007669"/>
    <property type="project" value="InterPro"/>
</dbReference>
<evidence type="ECO:0000313" key="3">
    <source>
        <dbReference type="Proteomes" id="UP000499080"/>
    </source>
</evidence>
<dbReference type="PANTHER" id="PTHR23282">
    <property type="entry name" value="APICAL ENDOSOMAL GLYCOPROTEIN PRECURSOR"/>
    <property type="match status" value="1"/>
</dbReference>
<dbReference type="Proteomes" id="UP000499080">
    <property type="component" value="Unassembled WGS sequence"/>
</dbReference>
<dbReference type="PANTHER" id="PTHR23282:SF101">
    <property type="entry name" value="MAM DOMAIN-CONTAINING PROTEIN"/>
    <property type="match status" value="1"/>
</dbReference>
<comment type="caution">
    <text evidence="2">The sequence shown here is derived from an EMBL/GenBank/DDBJ whole genome shotgun (WGS) entry which is preliminary data.</text>
</comment>
<keyword evidence="3" id="KW-1185">Reference proteome</keyword>
<proteinExistence type="predicted"/>